<dbReference type="STRING" id="1123501.Wenmar_02184"/>
<dbReference type="Gene3D" id="1.10.45.10">
    <property type="entry name" value="Vanillyl-alcohol Oxidase, Chain A, domain 4"/>
    <property type="match status" value="1"/>
</dbReference>
<dbReference type="InterPro" id="IPR007173">
    <property type="entry name" value="ALO_C"/>
</dbReference>
<dbReference type="eggNOG" id="COG0277">
    <property type="taxonomic scope" value="Bacteria"/>
</dbReference>
<dbReference type="Gene3D" id="3.30.465.10">
    <property type="match status" value="1"/>
</dbReference>
<dbReference type="Pfam" id="PF04030">
    <property type="entry name" value="ALO"/>
    <property type="match status" value="1"/>
</dbReference>
<gene>
    <name evidence="5" type="ORF">Wenmar_02184</name>
</gene>
<keyword evidence="1" id="KW-0285">Flavoprotein</keyword>
<dbReference type="Gene3D" id="3.30.43.10">
    <property type="entry name" value="Uridine Diphospho-n-acetylenolpyruvylglucosamine Reductase, domain 2"/>
    <property type="match status" value="1"/>
</dbReference>
<dbReference type="GO" id="GO:0016020">
    <property type="term" value="C:membrane"/>
    <property type="evidence" value="ECO:0007669"/>
    <property type="project" value="InterPro"/>
</dbReference>
<dbReference type="InterPro" id="IPR016166">
    <property type="entry name" value="FAD-bd_PCMH"/>
</dbReference>
<evidence type="ECO:0000256" key="1">
    <source>
        <dbReference type="ARBA" id="ARBA00022630"/>
    </source>
</evidence>
<dbReference type="InterPro" id="IPR006094">
    <property type="entry name" value="Oxid_FAD_bind_N"/>
</dbReference>
<dbReference type="PANTHER" id="PTHR43762">
    <property type="entry name" value="L-GULONOLACTONE OXIDASE"/>
    <property type="match status" value="1"/>
</dbReference>
<dbReference type="OrthoDB" id="143770at2"/>
<evidence type="ECO:0000259" key="4">
    <source>
        <dbReference type="PROSITE" id="PS51387"/>
    </source>
</evidence>
<dbReference type="PATRIC" id="fig|1123501.6.peg.2284"/>
<feature type="domain" description="FAD-binding PCMH-type" evidence="4">
    <location>
        <begin position="10"/>
        <end position="175"/>
    </location>
</feature>
<name>A0A0D0NLE0_9RHOB</name>
<dbReference type="InterPro" id="IPR016167">
    <property type="entry name" value="FAD-bd_PCMH_sub1"/>
</dbReference>
<sequence length="417" mass="44612">MTRTNWAGNYTYRAPAFREAGSVAEVQEAVATARQVRVLGSRHSFNDIADSDGVLLSLERMDAVLSLDEGARTVTVEGGIRYGALAAHLHGKGWALPNLASLPHISVAGAVATATHGSGSAVGNLATAVRALDVVTPWGDIRTFERGRDADFAGAVVALGALGPVVRLTLDIVPDFAIAQRVFTGLPFAALIDGFDAVMDAARSVSVFTDWRGDAAGSVWLKADADAADPGAEFHGATAAAGPTHPVPGQDGAVCTVQMGEAGPWHERLPHFRMGFTPSHGAEIQTEYFVPREEGPRLIEVMRTHGERLAPILMTSEIRTVAGDDLWLSPGHRGPYVGAHFTFRRDAEAVLAALPAIEADLAPLGVMPHWGKVFTMAPHTVRERYRRIGEFRALAEDTDPEGRFRNAFVRRMVFGAD</sequence>
<dbReference type="PANTHER" id="PTHR43762:SF1">
    <property type="entry name" value="D-ARABINONO-1,4-LACTONE OXIDASE"/>
    <property type="match status" value="1"/>
</dbReference>
<keyword evidence="6" id="KW-1185">Reference proteome</keyword>
<keyword evidence="3 5" id="KW-0560">Oxidoreductase</keyword>
<keyword evidence="2" id="KW-0274">FAD</keyword>
<dbReference type="InterPro" id="IPR010031">
    <property type="entry name" value="FAD_lactone_oxidase-like"/>
</dbReference>
<dbReference type="Proteomes" id="UP000035100">
    <property type="component" value="Unassembled WGS sequence"/>
</dbReference>
<proteinExistence type="predicted"/>
<accession>A0A0D0NLE0</accession>
<protein>
    <submittedName>
        <fullName evidence="5">FAD/FMN-containing dehydrogenase</fullName>
        <ecNumber evidence="5">1.1.3.41</ecNumber>
    </submittedName>
</protein>
<dbReference type="AlphaFoldDB" id="A0A0D0NLE0"/>
<organism evidence="5 6">
    <name type="scientific">Wenxinia marina DSM 24838</name>
    <dbReference type="NCBI Taxonomy" id="1123501"/>
    <lineage>
        <taxon>Bacteria</taxon>
        <taxon>Pseudomonadati</taxon>
        <taxon>Pseudomonadota</taxon>
        <taxon>Alphaproteobacteria</taxon>
        <taxon>Rhodobacterales</taxon>
        <taxon>Roseobacteraceae</taxon>
        <taxon>Wenxinia</taxon>
    </lineage>
</organism>
<dbReference type="InterPro" id="IPR016169">
    <property type="entry name" value="FAD-bd_PCMH_sub2"/>
</dbReference>
<dbReference type="GO" id="GO:0050582">
    <property type="term" value="F:xylitol oxidase activity"/>
    <property type="evidence" value="ECO:0007669"/>
    <property type="project" value="UniProtKB-EC"/>
</dbReference>
<dbReference type="EMBL" id="AONG01000010">
    <property type="protein sequence ID" value="KIQ69115.1"/>
    <property type="molecule type" value="Genomic_DNA"/>
</dbReference>
<dbReference type="PROSITE" id="PS51387">
    <property type="entry name" value="FAD_PCMH"/>
    <property type="match status" value="1"/>
</dbReference>
<evidence type="ECO:0000313" key="6">
    <source>
        <dbReference type="Proteomes" id="UP000035100"/>
    </source>
</evidence>
<dbReference type="Gene3D" id="3.30.70.2520">
    <property type="match status" value="1"/>
</dbReference>
<dbReference type="PIRSF" id="PIRSF000136">
    <property type="entry name" value="LGO_GLO"/>
    <property type="match status" value="1"/>
</dbReference>
<comment type="caution">
    <text evidence="5">The sequence shown here is derived from an EMBL/GenBank/DDBJ whole genome shotgun (WGS) entry which is preliminary data.</text>
</comment>
<evidence type="ECO:0000256" key="2">
    <source>
        <dbReference type="ARBA" id="ARBA00022827"/>
    </source>
</evidence>
<dbReference type="Pfam" id="PF01565">
    <property type="entry name" value="FAD_binding_4"/>
    <property type="match status" value="1"/>
</dbReference>
<reference evidence="5 6" key="1">
    <citation type="submission" date="2013-01" db="EMBL/GenBank/DDBJ databases">
        <authorList>
            <person name="Fiebig A."/>
            <person name="Goeker M."/>
            <person name="Klenk H.-P.P."/>
        </authorList>
    </citation>
    <scope>NUCLEOTIDE SEQUENCE [LARGE SCALE GENOMIC DNA]</scope>
    <source>
        <strain evidence="5 6">DSM 24838</strain>
    </source>
</reference>
<dbReference type="InterPro" id="IPR036318">
    <property type="entry name" value="FAD-bd_PCMH-like_sf"/>
</dbReference>
<dbReference type="Gene3D" id="3.30.70.2530">
    <property type="match status" value="1"/>
</dbReference>
<evidence type="ECO:0000313" key="5">
    <source>
        <dbReference type="EMBL" id="KIQ69115.1"/>
    </source>
</evidence>
<dbReference type="InterPro" id="IPR016171">
    <property type="entry name" value="Vanillyl_alc_oxidase_C-sub2"/>
</dbReference>
<dbReference type="SUPFAM" id="SSF56176">
    <property type="entry name" value="FAD-binding/transporter-associated domain-like"/>
    <property type="match status" value="1"/>
</dbReference>
<dbReference type="GO" id="GO:0080049">
    <property type="term" value="F:L-gulono-1,4-lactone dehydrogenase activity"/>
    <property type="evidence" value="ECO:0007669"/>
    <property type="project" value="TreeGrafter"/>
</dbReference>
<dbReference type="EC" id="1.1.3.41" evidence="5"/>
<evidence type="ECO:0000256" key="3">
    <source>
        <dbReference type="ARBA" id="ARBA00023002"/>
    </source>
</evidence>
<dbReference type="GO" id="GO:0003885">
    <property type="term" value="F:D-arabinono-1,4-lactone oxidase activity"/>
    <property type="evidence" value="ECO:0007669"/>
    <property type="project" value="InterPro"/>
</dbReference>
<dbReference type="GO" id="GO:0071949">
    <property type="term" value="F:FAD binding"/>
    <property type="evidence" value="ECO:0007669"/>
    <property type="project" value="InterPro"/>
</dbReference>
<dbReference type="RefSeq" id="WP_018304752.1">
    <property type="nucleotide sequence ID" value="NZ_KB902315.1"/>
</dbReference>